<dbReference type="InterPro" id="IPR013783">
    <property type="entry name" value="Ig-like_fold"/>
</dbReference>
<evidence type="ECO:0000256" key="11">
    <source>
        <dbReference type="ARBA" id="ARBA00023157"/>
    </source>
</evidence>
<evidence type="ECO:0000313" key="22">
    <source>
        <dbReference type="EMBL" id="KAH0519556.1"/>
    </source>
</evidence>
<evidence type="ECO:0000256" key="10">
    <source>
        <dbReference type="ARBA" id="ARBA00023136"/>
    </source>
</evidence>
<dbReference type="GO" id="GO:0072672">
    <property type="term" value="P:neutrophil extravasation"/>
    <property type="evidence" value="ECO:0007669"/>
    <property type="project" value="TreeGrafter"/>
</dbReference>
<name>A0A8J6GYX3_MICOH</name>
<keyword evidence="13" id="KW-0739">Sodium transport</keyword>
<feature type="domain" description="Ig-like" evidence="21">
    <location>
        <begin position="523"/>
        <end position="628"/>
    </location>
</feature>
<dbReference type="GO" id="GO:0007157">
    <property type="term" value="P:heterophilic cell-cell adhesion via plasma membrane cell adhesion molecules"/>
    <property type="evidence" value="ECO:0007669"/>
    <property type="project" value="TreeGrafter"/>
</dbReference>
<keyword evidence="9" id="KW-0406">Ion transport</keyword>
<keyword evidence="14" id="KW-0393">Immunoglobulin domain</keyword>
<evidence type="ECO:0000256" key="15">
    <source>
        <dbReference type="ARBA" id="ARBA00055476"/>
    </source>
</evidence>
<evidence type="ECO:0000256" key="7">
    <source>
        <dbReference type="ARBA" id="ARBA00022989"/>
    </source>
</evidence>
<dbReference type="InterPro" id="IPR000920">
    <property type="entry name" value="Myelin_P0-rel"/>
</dbReference>
<evidence type="ECO:0000256" key="8">
    <source>
        <dbReference type="ARBA" id="ARBA00023053"/>
    </source>
</evidence>
<keyword evidence="6" id="KW-0732">Signal</keyword>
<keyword evidence="3" id="KW-0813">Transport</keyword>
<feature type="transmembrane region" description="Helical" evidence="20">
    <location>
        <begin position="142"/>
        <end position="162"/>
    </location>
</feature>
<feature type="transmembrane region" description="Helical" evidence="20">
    <location>
        <begin position="844"/>
        <end position="865"/>
    </location>
</feature>
<dbReference type="EMBL" id="JAATJU010004698">
    <property type="protein sequence ID" value="KAH0519556.1"/>
    <property type="molecule type" value="Genomic_DNA"/>
</dbReference>
<keyword evidence="7 20" id="KW-1133">Transmembrane helix</keyword>
<dbReference type="InterPro" id="IPR036179">
    <property type="entry name" value="Ig-like_dom_sf"/>
</dbReference>
<feature type="compositionally biased region" description="Basic and acidic residues" evidence="19">
    <location>
        <begin position="901"/>
        <end position="910"/>
    </location>
</feature>
<keyword evidence="12" id="KW-0325">Glycoprotein</keyword>
<feature type="compositionally biased region" description="Polar residues" evidence="19">
    <location>
        <begin position="885"/>
        <end position="895"/>
    </location>
</feature>
<evidence type="ECO:0000256" key="19">
    <source>
        <dbReference type="SAM" id="MobiDB-lite"/>
    </source>
</evidence>
<protein>
    <recommendedName>
        <fullName evidence="18">Sodium channel regulatory subunit beta-4</fullName>
    </recommendedName>
</protein>
<feature type="domain" description="Ig-like" evidence="21">
    <location>
        <begin position="708"/>
        <end position="824"/>
    </location>
</feature>
<evidence type="ECO:0000256" key="17">
    <source>
        <dbReference type="ARBA" id="ARBA00063788"/>
    </source>
</evidence>
<dbReference type="SMART" id="SM00406">
    <property type="entry name" value="IGv"/>
    <property type="match status" value="5"/>
</dbReference>
<dbReference type="InterPro" id="IPR013106">
    <property type="entry name" value="Ig_V-set"/>
</dbReference>
<evidence type="ECO:0000256" key="1">
    <source>
        <dbReference type="ARBA" id="ARBA00004251"/>
    </source>
</evidence>
<dbReference type="PANTHER" id="PTHR13869:SF14">
    <property type="entry name" value="SODIUM CHANNEL SUBUNIT BETA-4"/>
    <property type="match status" value="1"/>
</dbReference>
<evidence type="ECO:0000256" key="6">
    <source>
        <dbReference type="ARBA" id="ARBA00022729"/>
    </source>
</evidence>
<dbReference type="GO" id="GO:0050839">
    <property type="term" value="F:cell adhesion molecule binding"/>
    <property type="evidence" value="ECO:0007669"/>
    <property type="project" value="TreeGrafter"/>
</dbReference>
<accession>A0A8J6GYX3</accession>
<dbReference type="GO" id="GO:0035696">
    <property type="term" value="P:monocyte extravasation"/>
    <property type="evidence" value="ECO:0007669"/>
    <property type="project" value="TreeGrafter"/>
</dbReference>
<evidence type="ECO:0000256" key="18">
    <source>
        <dbReference type="ARBA" id="ARBA00072155"/>
    </source>
</evidence>
<sequence>MSKLKEEGMPPTLSLEISADAHVRGYVGEKIKLKCTFKSSSDVTDKLTIDWTYRPPSSSRTESIFHYQSFQYPTTAGTFRDRISWVGNVYKGDASISISNPTLKDNGTFSCAVKNPPDVYHNIPLTELTVTERGFGTMLSSVALLSILVFIPSAVVVVLLLVRMGRKATGVKKRSRSGYKKSSIEVSDDTDQEDSNDCMARLCVRCAECLSEYVLYYYSNLSVPTGRFQNRSHLVGDVLRNDGSLLLQNVQEADQGTYTCEIRFESESRVFKKSVELFVLPEEPKELTVHVGDSTEMGCFFQSTKKEHVTKVEWMFSSGEHATEEVVFRYDFNVPRGHSQSQGRFQNRVNLMGDISDNDGSIMFQTVKLSDQGAYTCRIYLGKLESRKTIVLRVIQKEPRRSQHLGSISTTPRPETHQPVTLNGNQLVIIVGIVCATLLLLPVLILIVKKTQWSKSSVSSMASLKSLESQEKANLELSTQPMPPNATVLPLSIYPPRIIEGLQPSSPVSQHPHEIMVLSAVPPGRSMEVTVPTTLSVLNGSDTRLPCTFNSCYTVNHKQFSLNWTYQECSNCSEEMFLQFRMKIINLKLERFGDRVEFSGNPSKYDVSVTLKNVQLEDEGIYNCYITNPPDRHRGHGKIYLQVLLEVPPERDSTVAVIVGASVGGFLAVVILVLMVVKCVRRKKEQKLSTDDLKTEEEGKTDGLFLLPMSWSLEVSVGKATTIYAINGSAILLPCTFSSCFGFENLYFRWSYNSTDTYKILIDGIVKNEKSDPKVRTKDDDRITLEGSTKEKMNNISILLSDLEFSDTGKYTCFVRNPKEKDLNNSATIFLQVVDKLEEVDNTVTLIILAVVGGVIGLLVCILLLKKLITFILKKTREKKKECLVSSSGNDNTENGLPGSKAEEKPPTKV</sequence>
<feature type="domain" description="Ig-like" evidence="21">
    <location>
        <begin position="11"/>
        <end position="131"/>
    </location>
</feature>
<dbReference type="GO" id="GO:0005248">
    <property type="term" value="F:voltage-gated sodium channel activity"/>
    <property type="evidence" value="ECO:0007669"/>
    <property type="project" value="UniProtKB-ARBA"/>
</dbReference>
<evidence type="ECO:0000256" key="13">
    <source>
        <dbReference type="ARBA" id="ARBA00023201"/>
    </source>
</evidence>
<dbReference type="InterPro" id="IPR007110">
    <property type="entry name" value="Ig-like_dom"/>
</dbReference>
<evidence type="ECO:0000256" key="3">
    <source>
        <dbReference type="ARBA" id="ARBA00022448"/>
    </source>
</evidence>
<evidence type="ECO:0000256" key="2">
    <source>
        <dbReference type="ARBA" id="ARBA00007180"/>
    </source>
</evidence>
<proteinExistence type="inferred from homology"/>
<feature type="transmembrane region" description="Helical" evidence="20">
    <location>
        <begin position="655"/>
        <end position="677"/>
    </location>
</feature>
<dbReference type="Pfam" id="PF07686">
    <property type="entry name" value="V-set"/>
    <property type="match status" value="5"/>
</dbReference>
<feature type="domain" description="Ig-like" evidence="21">
    <location>
        <begin position="281"/>
        <end position="391"/>
    </location>
</feature>
<comment type="subunit">
    <text evidence="17">A voltage-gated sodium (Nav) channel consists of an ion-conducting pore-forming alpha subunit functional on its own that is regulated by one or more beta subunits. The beta subunit SCN4B is disulfide-linked to the pore-forming alpha subunit. Interacts with SCN1A; regulatory subunit of SCN1A/Nav1.1. Interacts with SCN2A; regulatory subunit of SCN2A/Nav1.2.</text>
</comment>
<comment type="similarity">
    <text evidence="16">Belongs to the sodium channel auxiliary subunit SCN4B (TC 8.A.17) family.</text>
</comment>
<evidence type="ECO:0000256" key="5">
    <source>
        <dbReference type="ARBA" id="ARBA00022692"/>
    </source>
</evidence>
<dbReference type="PROSITE" id="PS50835">
    <property type="entry name" value="IG_LIKE"/>
    <property type="match status" value="4"/>
</dbReference>
<evidence type="ECO:0000256" key="14">
    <source>
        <dbReference type="ARBA" id="ARBA00023319"/>
    </source>
</evidence>
<dbReference type="Proteomes" id="UP000710432">
    <property type="component" value="Unassembled WGS sequence"/>
</dbReference>
<dbReference type="FunFam" id="2.60.40.10:FF:001260">
    <property type="entry name" value="Sodium channel subunit beta-4"/>
    <property type="match status" value="1"/>
</dbReference>
<comment type="caution">
    <text evidence="22">The sequence shown here is derived from an EMBL/GenBank/DDBJ whole genome shotgun (WGS) entry which is preliminary data.</text>
</comment>
<evidence type="ECO:0000256" key="20">
    <source>
        <dbReference type="SAM" id="Phobius"/>
    </source>
</evidence>
<comment type="subcellular location">
    <subcellularLocation>
        <location evidence="1">Cell membrane</location>
        <topology evidence="1">Single-pass type I membrane protein</topology>
    </subcellularLocation>
</comment>
<evidence type="ECO:0000313" key="23">
    <source>
        <dbReference type="Proteomes" id="UP000710432"/>
    </source>
</evidence>
<gene>
    <name evidence="22" type="ORF">LTLLF_111530</name>
</gene>
<keyword evidence="5 20" id="KW-0812">Transmembrane</keyword>
<dbReference type="Gene3D" id="2.60.40.10">
    <property type="entry name" value="Immunoglobulins"/>
    <property type="match status" value="5"/>
</dbReference>
<dbReference type="AlphaFoldDB" id="A0A8J6GYX3"/>
<dbReference type="InterPro" id="IPR003599">
    <property type="entry name" value="Ig_sub"/>
</dbReference>
<dbReference type="GO" id="GO:0030593">
    <property type="term" value="P:neutrophil chemotaxis"/>
    <property type="evidence" value="ECO:0007669"/>
    <property type="project" value="TreeGrafter"/>
</dbReference>
<evidence type="ECO:0000256" key="12">
    <source>
        <dbReference type="ARBA" id="ARBA00023180"/>
    </source>
</evidence>
<dbReference type="SUPFAM" id="SSF48726">
    <property type="entry name" value="Immunoglobulin"/>
    <property type="match status" value="5"/>
</dbReference>
<keyword evidence="11" id="KW-1015">Disulfide bond</keyword>
<keyword evidence="10 20" id="KW-0472">Membrane</keyword>
<feature type="transmembrane region" description="Helical" evidence="20">
    <location>
        <begin position="427"/>
        <end position="448"/>
    </location>
</feature>
<dbReference type="FunFam" id="2.60.40.10:FF:000193">
    <property type="entry name" value="Myelin protein zero-like 1 like"/>
    <property type="match status" value="1"/>
</dbReference>
<comment type="similarity">
    <text evidence="2">Belongs to the myelin P0 protein family.</text>
</comment>
<comment type="function">
    <text evidence="15">Regulatory subunit of multiple voltage-gated sodium (Nav) channels directly mediating the depolarization of excitable membranes. Navs, also called VGSCs (voltage-gated sodium channels) or VDSCs (voltage-dependent sodium channels), operate by switching between closed and open conformations depending on the voltage difference across the membrane. In the open conformation they allow Na(+) ions to selectively pass through the pore, along their electrochemical gradient. The influx of Na+ ions provokes membrane depolarization, initiating the propagation of electrical signals throughout cells and tissues. The accessory beta subunits participate in localization and functional modulation of the Nav channels. Modulates the activity of SCN1A/Nav1.1. Modulates the activity of SCN2A/Nav1.2.</text>
</comment>
<reference evidence="22" key="1">
    <citation type="submission" date="2020-03" db="EMBL/GenBank/DDBJ databases">
        <title>Studies in the Genomics of Life Span.</title>
        <authorList>
            <person name="Glass D."/>
        </authorList>
    </citation>
    <scope>NUCLEOTIDE SEQUENCE</scope>
    <source>
        <strain evidence="22">LTLLF</strain>
        <tissue evidence="22">Muscle</tissue>
    </source>
</reference>
<evidence type="ECO:0000256" key="4">
    <source>
        <dbReference type="ARBA" id="ARBA00022475"/>
    </source>
</evidence>
<keyword evidence="8" id="KW-0915">Sodium</keyword>
<organism evidence="22 23">
    <name type="scientific">Microtus ochrogaster</name>
    <name type="common">Prairie vole</name>
    <dbReference type="NCBI Taxonomy" id="79684"/>
    <lineage>
        <taxon>Eukaryota</taxon>
        <taxon>Metazoa</taxon>
        <taxon>Chordata</taxon>
        <taxon>Craniata</taxon>
        <taxon>Vertebrata</taxon>
        <taxon>Euteleostomi</taxon>
        <taxon>Mammalia</taxon>
        <taxon>Eutheria</taxon>
        <taxon>Euarchontoglires</taxon>
        <taxon>Glires</taxon>
        <taxon>Rodentia</taxon>
        <taxon>Myomorpha</taxon>
        <taxon>Muroidea</taxon>
        <taxon>Cricetidae</taxon>
        <taxon>Arvicolinae</taxon>
        <taxon>Microtus</taxon>
    </lineage>
</organism>
<dbReference type="PANTHER" id="PTHR13869">
    <property type="entry name" value="MYELIN P0 RELATED"/>
    <property type="match status" value="1"/>
</dbReference>
<evidence type="ECO:0000256" key="16">
    <source>
        <dbReference type="ARBA" id="ARBA00061198"/>
    </source>
</evidence>
<feature type="region of interest" description="Disordered" evidence="19">
    <location>
        <begin position="881"/>
        <end position="910"/>
    </location>
</feature>
<dbReference type="PRINTS" id="PR00213">
    <property type="entry name" value="MYELINP0"/>
</dbReference>
<evidence type="ECO:0000256" key="9">
    <source>
        <dbReference type="ARBA" id="ARBA00023065"/>
    </source>
</evidence>
<dbReference type="SMART" id="SM00409">
    <property type="entry name" value="IG"/>
    <property type="match status" value="5"/>
</dbReference>
<dbReference type="GO" id="GO:0005886">
    <property type="term" value="C:plasma membrane"/>
    <property type="evidence" value="ECO:0007669"/>
    <property type="project" value="UniProtKB-SubCell"/>
</dbReference>
<evidence type="ECO:0000259" key="21">
    <source>
        <dbReference type="PROSITE" id="PS50835"/>
    </source>
</evidence>
<keyword evidence="4" id="KW-1003">Cell membrane</keyword>